<sequence length="317" mass="37153">MKHYKIQSFLMIILPLIICPILYIFLHFGKMTYMNIEYPTYKDVQNKTLSSHNADILIIGDSRAKAGFIPQDNTQINLAIGGTTPIVGYYTLKRYLSHNKAPKIIILSYVSLHYSHIGTFWERAIKFDFLDIDDFKEVARNAKTLNECKTLEKCEILDFFAYKININNFNAEIFNAFNELIKGRSRYKVNLKTMQNLEQNGGHFFYGKNLGTSSHNWKVSHKDFMPNPLISLYLYKIAELAKANNIQIFHYQMPFNQSSFNHLNEKFMNDYNAFLNTMQDTYHIISYHSIKYGLYPIAILAMLIIYIKAHQRQQKIF</sequence>
<dbReference type="OrthoDB" id="5328131at2"/>
<evidence type="ECO:0000313" key="5">
    <source>
        <dbReference type="Proteomes" id="UP000064525"/>
    </source>
</evidence>
<reference evidence="5" key="3">
    <citation type="submission" date="2015-11" db="EMBL/GenBank/DDBJ databases">
        <authorList>
            <person name="Anvar S.Y."/>
        </authorList>
    </citation>
    <scope>NUCLEOTIDE SEQUENCE [LARGE SCALE GENOMIC DNA]</scope>
</reference>
<dbReference type="EMBL" id="JRPF02000003">
    <property type="protein sequence ID" value="TLD78771.1"/>
    <property type="molecule type" value="Genomic_DNA"/>
</dbReference>
<dbReference type="RefSeq" id="WP_034343371.1">
    <property type="nucleotide sequence ID" value="NZ_CAOMJD010000012.1"/>
</dbReference>
<feature type="transmembrane region" description="Helical" evidence="1">
    <location>
        <begin position="6"/>
        <end position="26"/>
    </location>
</feature>
<dbReference type="Proteomes" id="UP000029925">
    <property type="component" value="Unassembled WGS sequence"/>
</dbReference>
<keyword evidence="1" id="KW-1133">Transmembrane helix</keyword>
<name>A0A099UC77_9HELI</name>
<dbReference type="STRING" id="76936.BN2458_PEG1876"/>
<dbReference type="GeneID" id="78152002"/>
<protein>
    <submittedName>
        <fullName evidence="2">Uncharacterized protein</fullName>
    </submittedName>
</protein>
<keyword evidence="1" id="KW-0472">Membrane</keyword>
<proteinExistence type="predicted"/>
<evidence type="ECO:0000313" key="2">
    <source>
        <dbReference type="EMBL" id="CUU40759.1"/>
    </source>
</evidence>
<dbReference type="SUPFAM" id="SSF52266">
    <property type="entry name" value="SGNH hydrolase"/>
    <property type="match status" value="1"/>
</dbReference>
<organism evidence="2 5">
    <name type="scientific">Helicobacter typhlonius</name>
    <dbReference type="NCBI Taxonomy" id="76936"/>
    <lineage>
        <taxon>Bacteria</taxon>
        <taxon>Pseudomonadati</taxon>
        <taxon>Campylobacterota</taxon>
        <taxon>Epsilonproteobacteria</taxon>
        <taxon>Campylobacterales</taxon>
        <taxon>Helicobacteraceae</taxon>
        <taxon>Helicobacter</taxon>
    </lineage>
</organism>
<reference evidence="3 4" key="1">
    <citation type="journal article" date="2014" name="Genome Announc.">
        <title>Draft genome sequences of eight enterohepatic helicobacter species isolated from both laboratory and wild rodents.</title>
        <authorList>
            <person name="Sheh A."/>
            <person name="Shen Z."/>
            <person name="Fox J.G."/>
        </authorList>
    </citation>
    <scope>NUCLEOTIDE SEQUENCE [LARGE SCALE GENOMIC DNA]</scope>
    <source>
        <strain evidence="3 4">MIT 98-6810</strain>
    </source>
</reference>
<dbReference type="Proteomes" id="UP000064525">
    <property type="component" value="Chromosome I"/>
</dbReference>
<feature type="transmembrane region" description="Helical" evidence="1">
    <location>
        <begin position="292"/>
        <end position="309"/>
    </location>
</feature>
<evidence type="ECO:0000313" key="3">
    <source>
        <dbReference type="EMBL" id="TLD78771.1"/>
    </source>
</evidence>
<keyword evidence="1" id="KW-0812">Transmembrane</keyword>
<dbReference type="PATRIC" id="fig|76936.10.peg.1830"/>
<keyword evidence="4" id="KW-1185">Reference proteome</keyword>
<dbReference type="AlphaFoldDB" id="A0A099UC77"/>
<reference evidence="2" key="2">
    <citation type="submission" date="2015-11" db="EMBL/GenBank/DDBJ databases">
        <authorList>
            <person name="Zhang Y."/>
            <person name="Guo Z."/>
        </authorList>
    </citation>
    <scope>NUCLEOTIDE SEQUENCE</scope>
    <source>
        <strain evidence="2">1</strain>
    </source>
</reference>
<evidence type="ECO:0000313" key="4">
    <source>
        <dbReference type="Proteomes" id="UP000029925"/>
    </source>
</evidence>
<dbReference type="KEGG" id="hty:BN2458_PEG1876"/>
<gene>
    <name evidence="2" type="ORF">BN2458_PEG1876</name>
    <name evidence="3" type="ORF">LS75_003180</name>
</gene>
<accession>A0A099UC77</accession>
<dbReference type="EMBL" id="LN907858">
    <property type="protein sequence ID" value="CUU40759.1"/>
    <property type="molecule type" value="Genomic_DNA"/>
</dbReference>
<evidence type="ECO:0000256" key="1">
    <source>
        <dbReference type="SAM" id="Phobius"/>
    </source>
</evidence>